<evidence type="ECO:0000313" key="7">
    <source>
        <dbReference type="EMBL" id="KAL1582517.1"/>
    </source>
</evidence>
<keyword evidence="2 6" id="KW-0812">Transmembrane</keyword>
<feature type="transmembrane region" description="Helical" evidence="6">
    <location>
        <begin position="76"/>
        <end position="96"/>
    </location>
</feature>
<proteinExistence type="predicted"/>
<feature type="region of interest" description="Disordered" evidence="5">
    <location>
        <begin position="1"/>
        <end position="32"/>
    </location>
</feature>
<feature type="transmembrane region" description="Helical" evidence="6">
    <location>
        <begin position="367"/>
        <end position="400"/>
    </location>
</feature>
<keyword evidence="3 6" id="KW-1133">Transmembrane helix</keyword>
<protein>
    <recommendedName>
        <fullName evidence="9">Malic acid transport protein</fullName>
    </recommendedName>
</protein>
<feature type="transmembrane region" description="Helical" evidence="6">
    <location>
        <begin position="293"/>
        <end position="320"/>
    </location>
</feature>
<dbReference type="EMBL" id="JAAQHG020000049">
    <property type="protein sequence ID" value="KAL1582517.1"/>
    <property type="molecule type" value="Genomic_DNA"/>
</dbReference>
<feature type="transmembrane region" description="Helical" evidence="6">
    <location>
        <begin position="254"/>
        <end position="273"/>
    </location>
</feature>
<evidence type="ECO:0000256" key="3">
    <source>
        <dbReference type="ARBA" id="ARBA00022989"/>
    </source>
</evidence>
<keyword evidence="8" id="KW-1185">Reference proteome</keyword>
<dbReference type="AlphaFoldDB" id="A0AB34KFH0"/>
<dbReference type="CDD" id="cd09317">
    <property type="entry name" value="TDT_Mae1_like"/>
    <property type="match status" value="1"/>
</dbReference>
<name>A0AB34KFH0_9PEZI</name>
<evidence type="ECO:0000313" key="8">
    <source>
        <dbReference type="Proteomes" id="UP000803884"/>
    </source>
</evidence>
<accession>A0AB34KFH0</accession>
<dbReference type="GO" id="GO:0015140">
    <property type="term" value="F:malate transmembrane transporter activity"/>
    <property type="evidence" value="ECO:0007669"/>
    <property type="project" value="InterPro"/>
</dbReference>
<feature type="transmembrane region" description="Helical" evidence="6">
    <location>
        <begin position="184"/>
        <end position="204"/>
    </location>
</feature>
<evidence type="ECO:0000256" key="4">
    <source>
        <dbReference type="ARBA" id="ARBA00023136"/>
    </source>
</evidence>
<gene>
    <name evidence="7" type="ORF">WHR41_08791</name>
</gene>
<feature type="compositionally biased region" description="Low complexity" evidence="5">
    <location>
        <begin position="12"/>
        <end position="26"/>
    </location>
</feature>
<evidence type="ECO:0000256" key="2">
    <source>
        <dbReference type="ARBA" id="ARBA00022692"/>
    </source>
</evidence>
<reference evidence="7 8" key="1">
    <citation type="journal article" date="2020" name="Microbiol. Resour. Announc.">
        <title>Draft Genome Sequence of a Cladosporium Species Isolated from the Mesophotic Ascidian Didemnum maculosum.</title>
        <authorList>
            <person name="Gioti A."/>
            <person name="Siaperas R."/>
            <person name="Nikolaivits E."/>
            <person name="Le Goff G."/>
            <person name="Ouazzani J."/>
            <person name="Kotoulas G."/>
            <person name="Topakas E."/>
        </authorList>
    </citation>
    <scope>NUCLEOTIDE SEQUENCE [LARGE SCALE GENOMIC DNA]</scope>
    <source>
        <strain evidence="7 8">TM138-S3</strain>
    </source>
</reference>
<sequence>MKESSDSLDSPAAANGAENGASGQSGKTQDERSRLDARTWLVERFNWSWFTCTQSTGGLAILISECPKQFDGLRTIGTIVFIFNIVLWLIFSALTITRWVLRPTKFQASFTQPPECFFYGSWWLTIATIIVGMHKFGIEHGGPWLVTAIRVCFWIYAACTLLSSVVVFVVMSKYSSLPNCGANPAILLTVFHAMLTGTIAAVIVGNQPPHHRLPIMVAGVAYQGFGWVMSLVYLSYIFNSMLQNGLPAASVRPGLYMIVGTAGYTIVVLIGNARGAPADYGYFATYPTAAEFLLVLATWTGVFLWVFTFWCFAVVTLSILSNMLQRDDNGQWSLSMSFHNTWWAFIFPNVGFTLSTIYLGQEFESNAVLWVATAMVILVVIFWLLDMITFFKAIFVSLLYDSRVKLS</sequence>
<evidence type="ECO:0008006" key="9">
    <source>
        <dbReference type="Google" id="ProtNLM"/>
    </source>
</evidence>
<dbReference type="GO" id="GO:0016020">
    <property type="term" value="C:membrane"/>
    <property type="evidence" value="ECO:0007669"/>
    <property type="project" value="UniProtKB-SubCell"/>
</dbReference>
<organism evidence="7 8">
    <name type="scientific">Cladosporium halotolerans</name>
    <dbReference type="NCBI Taxonomy" id="1052096"/>
    <lineage>
        <taxon>Eukaryota</taxon>
        <taxon>Fungi</taxon>
        <taxon>Dikarya</taxon>
        <taxon>Ascomycota</taxon>
        <taxon>Pezizomycotina</taxon>
        <taxon>Dothideomycetes</taxon>
        <taxon>Dothideomycetidae</taxon>
        <taxon>Cladosporiales</taxon>
        <taxon>Cladosporiaceae</taxon>
        <taxon>Cladosporium</taxon>
    </lineage>
</organism>
<comment type="subcellular location">
    <subcellularLocation>
        <location evidence="1">Membrane</location>
        <topology evidence="1">Multi-pass membrane protein</topology>
    </subcellularLocation>
</comment>
<feature type="transmembrane region" description="Helical" evidence="6">
    <location>
        <begin position="341"/>
        <end position="361"/>
    </location>
</feature>
<feature type="transmembrane region" description="Helical" evidence="6">
    <location>
        <begin position="224"/>
        <end position="242"/>
    </location>
</feature>
<keyword evidence="4 6" id="KW-0472">Membrane</keyword>
<dbReference type="GeneID" id="96010233"/>
<feature type="transmembrane region" description="Helical" evidence="6">
    <location>
        <begin position="153"/>
        <end position="172"/>
    </location>
</feature>
<feature type="transmembrane region" description="Helical" evidence="6">
    <location>
        <begin position="116"/>
        <end position="133"/>
    </location>
</feature>
<dbReference type="Pfam" id="PF03595">
    <property type="entry name" value="SLAC1"/>
    <property type="match status" value="1"/>
</dbReference>
<dbReference type="Gene3D" id="1.50.10.150">
    <property type="entry name" value="Voltage-dependent anion channel"/>
    <property type="match status" value="1"/>
</dbReference>
<evidence type="ECO:0000256" key="1">
    <source>
        <dbReference type="ARBA" id="ARBA00004141"/>
    </source>
</evidence>
<dbReference type="Proteomes" id="UP000803884">
    <property type="component" value="Unassembled WGS sequence"/>
</dbReference>
<comment type="caution">
    <text evidence="7">The sequence shown here is derived from an EMBL/GenBank/DDBJ whole genome shotgun (WGS) entry which is preliminary data.</text>
</comment>
<evidence type="ECO:0000256" key="5">
    <source>
        <dbReference type="SAM" id="MobiDB-lite"/>
    </source>
</evidence>
<evidence type="ECO:0000256" key="6">
    <source>
        <dbReference type="SAM" id="Phobius"/>
    </source>
</evidence>
<dbReference type="PANTHER" id="PTHR31162">
    <property type="entry name" value="MALIC ACID TRANSPORT PROTEIN-RELATED"/>
    <property type="match status" value="1"/>
</dbReference>
<dbReference type="InterPro" id="IPR030185">
    <property type="entry name" value="Mae1"/>
</dbReference>
<dbReference type="RefSeq" id="XP_069225624.1">
    <property type="nucleotide sequence ID" value="XM_069377395.1"/>
</dbReference>
<dbReference type="InterPro" id="IPR038665">
    <property type="entry name" value="Voltage-dep_anion_channel_sf"/>
</dbReference>
<dbReference type="PANTHER" id="PTHR31162:SF0">
    <property type="entry name" value="MALIC ACID TRANSPORT PROTEIN"/>
    <property type="match status" value="1"/>
</dbReference>
<dbReference type="InterPro" id="IPR004695">
    <property type="entry name" value="SLAC1/Mae1/Ssu1/TehA"/>
</dbReference>